<dbReference type="InterPro" id="IPR000866">
    <property type="entry name" value="AhpC/TSA"/>
</dbReference>
<dbReference type="InterPro" id="IPR050553">
    <property type="entry name" value="Thioredoxin_ResA/DsbE_sf"/>
</dbReference>
<dbReference type="Pfam" id="PF00578">
    <property type="entry name" value="AhpC-TSA"/>
    <property type="match status" value="1"/>
</dbReference>
<dbReference type="EMBL" id="VBOT01000123">
    <property type="protein sequence ID" value="TMQ49460.1"/>
    <property type="molecule type" value="Genomic_DNA"/>
</dbReference>
<name>A0A538SDL6_UNCEI</name>
<dbReference type="PROSITE" id="PS51352">
    <property type="entry name" value="THIOREDOXIN_2"/>
    <property type="match status" value="1"/>
</dbReference>
<evidence type="ECO:0000313" key="2">
    <source>
        <dbReference type="EMBL" id="TMQ49460.1"/>
    </source>
</evidence>
<comment type="caution">
    <text evidence="2">The sequence shown here is derived from an EMBL/GenBank/DDBJ whole genome shotgun (WGS) entry which is preliminary data.</text>
</comment>
<dbReference type="InterPro" id="IPR036249">
    <property type="entry name" value="Thioredoxin-like_sf"/>
</dbReference>
<dbReference type="PANTHER" id="PTHR42852">
    <property type="entry name" value="THIOL:DISULFIDE INTERCHANGE PROTEIN DSBE"/>
    <property type="match status" value="1"/>
</dbReference>
<dbReference type="SUPFAM" id="SSF52833">
    <property type="entry name" value="Thioredoxin-like"/>
    <property type="match status" value="1"/>
</dbReference>
<dbReference type="GO" id="GO:0016491">
    <property type="term" value="F:oxidoreductase activity"/>
    <property type="evidence" value="ECO:0007669"/>
    <property type="project" value="InterPro"/>
</dbReference>
<proteinExistence type="predicted"/>
<dbReference type="GO" id="GO:0016209">
    <property type="term" value="F:antioxidant activity"/>
    <property type="evidence" value="ECO:0007669"/>
    <property type="project" value="InterPro"/>
</dbReference>
<accession>A0A538SDL6</accession>
<dbReference type="AlphaFoldDB" id="A0A538SDL6"/>
<gene>
    <name evidence="2" type="ORF">E6K73_10055</name>
</gene>
<evidence type="ECO:0000313" key="3">
    <source>
        <dbReference type="Proteomes" id="UP000320184"/>
    </source>
</evidence>
<sequence length="322" mass="35757">MLIALVTPTAGRAGEEKLDVYVNPLEFERRIPPLAIGDPAPKLAVDRWMQGAPITRFKPGTVYVLEFWATWCQPCRKSLPQMDALARRYDGRGVQVIGVAAAEDGGPAGLQAFLKEKKLSYPIAFRASKDMYDGWVRAARGSGLPWVFVVDRNGRIAWWGQPFYAAFDGALDAVLAGKWNAKRERTWRAGRQADDRRGWRLRQDATEAGDKKDWSRAREDLDSLVAVDPERWWWEVVERVNVTALGLERPAEAKELAALAIHGVSKNNPHALTALASMLLRFEDSAARDTSPALEAAERANALTLGSDADVVRVLQAAKVKR</sequence>
<organism evidence="2 3">
    <name type="scientific">Eiseniibacteriota bacterium</name>
    <dbReference type="NCBI Taxonomy" id="2212470"/>
    <lineage>
        <taxon>Bacteria</taxon>
        <taxon>Candidatus Eiseniibacteriota</taxon>
    </lineage>
</organism>
<dbReference type="Gene3D" id="3.40.30.10">
    <property type="entry name" value="Glutaredoxin"/>
    <property type="match status" value="1"/>
</dbReference>
<feature type="domain" description="Thioredoxin" evidence="1">
    <location>
        <begin position="34"/>
        <end position="176"/>
    </location>
</feature>
<dbReference type="InterPro" id="IPR013766">
    <property type="entry name" value="Thioredoxin_domain"/>
</dbReference>
<dbReference type="CDD" id="cd02966">
    <property type="entry name" value="TlpA_like_family"/>
    <property type="match status" value="1"/>
</dbReference>
<protein>
    <submittedName>
        <fullName evidence="2">TlpA family protein disulfide reductase</fullName>
    </submittedName>
</protein>
<dbReference type="Proteomes" id="UP000320184">
    <property type="component" value="Unassembled WGS sequence"/>
</dbReference>
<dbReference type="PANTHER" id="PTHR42852:SF13">
    <property type="entry name" value="PROTEIN DIPZ"/>
    <property type="match status" value="1"/>
</dbReference>
<reference evidence="2 3" key="1">
    <citation type="journal article" date="2019" name="Nat. Microbiol.">
        <title>Mediterranean grassland soil C-N compound turnover is dependent on rainfall and depth, and is mediated by genomically divergent microorganisms.</title>
        <authorList>
            <person name="Diamond S."/>
            <person name="Andeer P.F."/>
            <person name="Li Z."/>
            <person name="Crits-Christoph A."/>
            <person name="Burstein D."/>
            <person name="Anantharaman K."/>
            <person name="Lane K.R."/>
            <person name="Thomas B.C."/>
            <person name="Pan C."/>
            <person name="Northen T.R."/>
            <person name="Banfield J.F."/>
        </authorList>
    </citation>
    <scope>NUCLEOTIDE SEQUENCE [LARGE SCALE GENOMIC DNA]</scope>
    <source>
        <strain evidence="2">WS_3</strain>
    </source>
</reference>
<evidence type="ECO:0000259" key="1">
    <source>
        <dbReference type="PROSITE" id="PS51352"/>
    </source>
</evidence>